<keyword evidence="2" id="KW-1185">Reference proteome</keyword>
<reference evidence="3" key="1">
    <citation type="submission" date="2017-02" db="UniProtKB">
        <authorList>
            <consortium name="WormBaseParasite"/>
        </authorList>
    </citation>
    <scope>IDENTIFICATION</scope>
</reference>
<dbReference type="WBParaSite" id="EVEC_0001084101-mRNA-1">
    <property type="protein sequence ID" value="EVEC_0001084101-mRNA-1"/>
    <property type="gene ID" value="EVEC_0001084101"/>
</dbReference>
<evidence type="ECO:0000313" key="1">
    <source>
        <dbReference type="EMBL" id="VDD95415.1"/>
    </source>
</evidence>
<accession>A0A0N4VJ20</accession>
<name>A0A0N4VJ20_ENTVE</name>
<dbReference type="Proteomes" id="UP000274131">
    <property type="component" value="Unassembled WGS sequence"/>
</dbReference>
<sequence length="117" mass="13327">MTTGYGDYDIVLFVQLRETIAVPAVDDDDDEDDVAANAADFEFGMDRWMGSWINSEVDGWIGLWKYVGMIVDISVFYVYGGEGKERVKELVRIFRHKFLVGFDRMGLKNGSSLKVKE</sequence>
<organism evidence="3">
    <name type="scientific">Enterobius vermicularis</name>
    <name type="common">Human pinworm</name>
    <dbReference type="NCBI Taxonomy" id="51028"/>
    <lineage>
        <taxon>Eukaryota</taxon>
        <taxon>Metazoa</taxon>
        <taxon>Ecdysozoa</taxon>
        <taxon>Nematoda</taxon>
        <taxon>Chromadorea</taxon>
        <taxon>Rhabditida</taxon>
        <taxon>Spirurina</taxon>
        <taxon>Oxyuridomorpha</taxon>
        <taxon>Oxyuroidea</taxon>
        <taxon>Oxyuridae</taxon>
        <taxon>Enterobius</taxon>
    </lineage>
</organism>
<dbReference type="AlphaFoldDB" id="A0A0N4VJ20"/>
<dbReference type="EMBL" id="UXUI01010597">
    <property type="protein sequence ID" value="VDD95415.1"/>
    <property type="molecule type" value="Genomic_DNA"/>
</dbReference>
<reference evidence="1 2" key="2">
    <citation type="submission" date="2018-10" db="EMBL/GenBank/DDBJ databases">
        <authorList>
            <consortium name="Pathogen Informatics"/>
        </authorList>
    </citation>
    <scope>NUCLEOTIDE SEQUENCE [LARGE SCALE GENOMIC DNA]</scope>
</reference>
<evidence type="ECO:0000313" key="2">
    <source>
        <dbReference type="Proteomes" id="UP000274131"/>
    </source>
</evidence>
<proteinExistence type="predicted"/>
<protein>
    <submittedName>
        <fullName evidence="3">Transmembrane protein</fullName>
    </submittedName>
</protein>
<gene>
    <name evidence="1" type="ORF">EVEC_LOCUS10166</name>
</gene>
<evidence type="ECO:0000313" key="3">
    <source>
        <dbReference type="WBParaSite" id="EVEC_0001084101-mRNA-1"/>
    </source>
</evidence>